<dbReference type="InterPro" id="IPR036651">
    <property type="entry name" value="Gln_synt_N_sf"/>
</dbReference>
<gene>
    <name evidence="11" type="ORF">DDE23_23295</name>
</gene>
<evidence type="ECO:0000256" key="6">
    <source>
        <dbReference type="ARBA" id="ARBA00023231"/>
    </source>
</evidence>
<dbReference type="InterPro" id="IPR014746">
    <property type="entry name" value="Gln_synth/guanido_kin_cat_dom"/>
</dbReference>
<dbReference type="PROSITE" id="PS51986">
    <property type="entry name" value="GS_BETA_GRASP"/>
    <property type="match status" value="1"/>
</dbReference>
<dbReference type="GO" id="GO:0006542">
    <property type="term" value="P:glutamine biosynthetic process"/>
    <property type="evidence" value="ECO:0007669"/>
    <property type="project" value="InterPro"/>
</dbReference>
<dbReference type="PANTHER" id="PTHR43785">
    <property type="entry name" value="GAMMA-GLUTAMYLPUTRESCINE SYNTHETASE"/>
    <property type="match status" value="1"/>
</dbReference>
<dbReference type="RefSeq" id="WP_107750903.1">
    <property type="nucleotide sequence ID" value="NZ_QBKF01000003.1"/>
</dbReference>
<dbReference type="PANTHER" id="PTHR43785:SF12">
    <property type="entry name" value="TYPE-1 GLUTAMINE SYNTHETASE 2"/>
    <property type="match status" value="1"/>
</dbReference>
<feature type="domain" description="GS catalytic" evidence="10">
    <location>
        <begin position="141"/>
        <end position="482"/>
    </location>
</feature>
<evidence type="ECO:0000313" key="11">
    <source>
        <dbReference type="EMBL" id="PVE45098.1"/>
    </source>
</evidence>
<dbReference type="SUPFAM" id="SSF55931">
    <property type="entry name" value="Glutamine synthetase/guanido kinase"/>
    <property type="match status" value="1"/>
</dbReference>
<dbReference type="Gene3D" id="3.30.590.10">
    <property type="entry name" value="Glutamine synthetase/guanido kinase, catalytic domain"/>
    <property type="match status" value="1"/>
</dbReference>
<keyword evidence="12" id="KW-1185">Reference proteome</keyword>
<keyword evidence="3" id="KW-0436">Ligase</keyword>
<comment type="caution">
    <text evidence="11">The sequence shown here is derived from an EMBL/GenBank/DDBJ whole genome shotgun (WGS) entry which is preliminary data.</text>
</comment>
<name>A0A2T7UK96_9RHOB</name>
<dbReference type="InterPro" id="IPR008146">
    <property type="entry name" value="Gln_synth_cat_dom"/>
</dbReference>
<evidence type="ECO:0000256" key="1">
    <source>
        <dbReference type="ARBA" id="ARBA00001946"/>
    </source>
</evidence>
<comment type="function">
    <text evidence="2">Catalyzes the ATP-dependent biosynthesis of glutamine from glutamate and ammonia.</text>
</comment>
<dbReference type="OrthoDB" id="9807095at2"/>
<feature type="domain" description="GS beta-grasp" evidence="9">
    <location>
        <begin position="33"/>
        <end position="134"/>
    </location>
</feature>
<protein>
    <submittedName>
        <fullName evidence="11">Glutamine synthetase</fullName>
    </submittedName>
</protein>
<sequence length="482" mass="52175">MDGAIKGALFERGLLSEDQAQAGVELVARVMAEGFETVRLLFADQHGILRGKAIAARTLGSALASGLSVPSTLILKDTAHRTVFDVWKDGLTLDGVSLAGAGDLLLVPDVATFTPLPWSPHSALILCDLAYRSGQHVSVSPRGVLRRAMEALARTGHDAVMGLEVEFQVFAIEDDGLSHDQATMPPAAITTRNTTQGWAFLTETRYGAVEPLLDEIRRAAEAMGLAPRSMEIEMGPSQFEFTFDASDPLTQADRFVLFRMMVKDICQRQGLHASFMPKPRVANAVANGWHIHQSLVSRQTGRNVFTPSVDGEPTAEAGAWIAGLLEHAPATCLLTNPTVNGYKRFSAFQLAPNRVQWGTDNRGAMLRALLYAGDPASRIENRVADTAANPYYALAGQILSGLDGLTRGATPPPPTLTPYAEDQASLPATLDAAIQAFEASPLYAQALGPDFVRYLAHLKRAEWGRYLATVSEWEQAEYFTLF</sequence>
<evidence type="ECO:0000313" key="12">
    <source>
        <dbReference type="Proteomes" id="UP000244810"/>
    </source>
</evidence>
<dbReference type="GO" id="GO:0004356">
    <property type="term" value="F:glutamine synthetase activity"/>
    <property type="evidence" value="ECO:0007669"/>
    <property type="project" value="InterPro"/>
</dbReference>
<comment type="cofactor">
    <cofactor evidence="1">
        <name>Mg(2+)</name>
        <dbReference type="ChEBI" id="CHEBI:18420"/>
    </cofactor>
</comment>
<evidence type="ECO:0000256" key="8">
    <source>
        <dbReference type="RuleBase" id="RU000384"/>
    </source>
</evidence>
<dbReference type="EMBL" id="QDDR01000018">
    <property type="protein sequence ID" value="PVE45098.1"/>
    <property type="molecule type" value="Genomic_DNA"/>
</dbReference>
<organism evidence="11 12">
    <name type="scientific">Pararhodobacter aggregans</name>
    <dbReference type="NCBI Taxonomy" id="404875"/>
    <lineage>
        <taxon>Bacteria</taxon>
        <taxon>Pseudomonadati</taxon>
        <taxon>Pseudomonadota</taxon>
        <taxon>Alphaproteobacteria</taxon>
        <taxon>Rhodobacterales</taxon>
        <taxon>Paracoccaceae</taxon>
        <taxon>Pararhodobacter</taxon>
    </lineage>
</organism>
<reference evidence="11 12" key="1">
    <citation type="journal article" date="2011" name="Syst. Appl. Microbiol.">
        <title>Defluviimonas denitrificans gen. nov., sp. nov., and Pararhodobacter aggregans gen. nov., sp. nov., non-phototrophic Rhodobacteraceae from the biofilter of a marine aquaculture.</title>
        <authorList>
            <person name="Foesel B.U."/>
            <person name="Drake H.L."/>
            <person name="Schramm A."/>
        </authorList>
    </citation>
    <scope>NUCLEOTIDE SEQUENCE [LARGE SCALE GENOMIC DNA]</scope>
    <source>
        <strain evidence="11 12">D1-19</strain>
    </source>
</reference>
<evidence type="ECO:0000256" key="2">
    <source>
        <dbReference type="ARBA" id="ARBA00003117"/>
    </source>
</evidence>
<dbReference type="Pfam" id="PF00120">
    <property type="entry name" value="Gln-synt_C"/>
    <property type="match status" value="1"/>
</dbReference>
<accession>A0A2T7UK96</accession>
<dbReference type="GO" id="GO:0005524">
    <property type="term" value="F:ATP binding"/>
    <property type="evidence" value="ECO:0007669"/>
    <property type="project" value="UniProtKB-KW"/>
</dbReference>
<dbReference type="AlphaFoldDB" id="A0A2T7UK96"/>
<evidence type="ECO:0000256" key="7">
    <source>
        <dbReference type="PROSITE-ProRule" id="PRU01330"/>
    </source>
</evidence>
<dbReference type="InterPro" id="IPR008147">
    <property type="entry name" value="Gln_synt_N"/>
</dbReference>
<dbReference type="SUPFAM" id="SSF54368">
    <property type="entry name" value="Glutamine synthetase, N-terminal domain"/>
    <property type="match status" value="1"/>
</dbReference>
<dbReference type="Proteomes" id="UP000244810">
    <property type="component" value="Unassembled WGS sequence"/>
</dbReference>
<keyword evidence="5" id="KW-0067">ATP-binding</keyword>
<dbReference type="SMART" id="SM01230">
    <property type="entry name" value="Gln-synt_C"/>
    <property type="match status" value="1"/>
</dbReference>
<keyword evidence="6" id="KW-0535">Nitrogen fixation</keyword>
<keyword evidence="4" id="KW-0547">Nucleotide-binding</keyword>
<dbReference type="Gene3D" id="3.10.20.70">
    <property type="entry name" value="Glutamine synthetase, N-terminal domain"/>
    <property type="match status" value="1"/>
</dbReference>
<evidence type="ECO:0000256" key="5">
    <source>
        <dbReference type="ARBA" id="ARBA00022840"/>
    </source>
</evidence>
<evidence type="ECO:0000259" key="10">
    <source>
        <dbReference type="PROSITE" id="PS51987"/>
    </source>
</evidence>
<evidence type="ECO:0000256" key="4">
    <source>
        <dbReference type="ARBA" id="ARBA00022741"/>
    </source>
</evidence>
<evidence type="ECO:0000256" key="3">
    <source>
        <dbReference type="ARBA" id="ARBA00022598"/>
    </source>
</evidence>
<comment type="similarity">
    <text evidence="7 8">Belongs to the glutamine synthetase family.</text>
</comment>
<dbReference type="PROSITE" id="PS51987">
    <property type="entry name" value="GS_CATALYTIC"/>
    <property type="match status" value="1"/>
</dbReference>
<evidence type="ECO:0000259" key="9">
    <source>
        <dbReference type="PROSITE" id="PS51986"/>
    </source>
</evidence>
<proteinExistence type="inferred from homology"/>